<gene>
    <name evidence="2" type="ORF">PAHAL_3G215300</name>
</gene>
<dbReference type="EMBL" id="CM008048">
    <property type="protein sequence ID" value="PVH62142.1"/>
    <property type="molecule type" value="Genomic_DNA"/>
</dbReference>
<reference evidence="2" key="1">
    <citation type="submission" date="2018-04" db="EMBL/GenBank/DDBJ databases">
        <title>WGS assembly of Panicum hallii.</title>
        <authorList>
            <person name="Lovell J."/>
            <person name="Jenkins J."/>
            <person name="Lowry D."/>
            <person name="Mamidi S."/>
            <person name="Sreedasyam A."/>
            <person name="Weng X."/>
            <person name="Barry K."/>
            <person name="Bonette J."/>
            <person name="Campitelli B."/>
            <person name="Daum C."/>
            <person name="Gordon S."/>
            <person name="Gould B."/>
            <person name="Lipzen A."/>
            <person name="Macqueen A."/>
            <person name="Palacio-Mejia J."/>
            <person name="Plott C."/>
            <person name="Shakirov E."/>
            <person name="Shu S."/>
            <person name="Yoshinaga Y."/>
            <person name="Zane M."/>
            <person name="Rokhsar D."/>
            <person name="Grimwood J."/>
            <person name="Schmutz J."/>
            <person name="Juenger T."/>
        </authorList>
    </citation>
    <scope>NUCLEOTIDE SEQUENCE [LARGE SCALE GENOMIC DNA]</scope>
    <source>
        <strain evidence="2">FIL2</strain>
    </source>
</reference>
<name>A0A2T8KJ30_9POAL</name>
<accession>A0A2T8KJ30</accession>
<organism evidence="2">
    <name type="scientific">Panicum hallii</name>
    <dbReference type="NCBI Taxonomy" id="206008"/>
    <lineage>
        <taxon>Eukaryota</taxon>
        <taxon>Viridiplantae</taxon>
        <taxon>Streptophyta</taxon>
        <taxon>Embryophyta</taxon>
        <taxon>Tracheophyta</taxon>
        <taxon>Spermatophyta</taxon>
        <taxon>Magnoliopsida</taxon>
        <taxon>Liliopsida</taxon>
        <taxon>Poales</taxon>
        <taxon>Poaceae</taxon>
        <taxon>PACMAD clade</taxon>
        <taxon>Panicoideae</taxon>
        <taxon>Panicodae</taxon>
        <taxon>Paniceae</taxon>
        <taxon>Panicinae</taxon>
        <taxon>Panicum</taxon>
        <taxon>Panicum sect. Panicum</taxon>
    </lineage>
</organism>
<feature type="compositionally biased region" description="Pro residues" evidence="1">
    <location>
        <begin position="130"/>
        <end position="150"/>
    </location>
</feature>
<dbReference type="Gramene" id="PVH62142">
    <property type="protein sequence ID" value="PVH62142"/>
    <property type="gene ID" value="PAHAL_3G215300"/>
</dbReference>
<feature type="compositionally biased region" description="Pro residues" evidence="1">
    <location>
        <begin position="102"/>
        <end position="123"/>
    </location>
</feature>
<protein>
    <submittedName>
        <fullName evidence="2">Uncharacterized protein</fullName>
    </submittedName>
</protein>
<feature type="region of interest" description="Disordered" evidence="1">
    <location>
        <begin position="46"/>
        <end position="152"/>
    </location>
</feature>
<sequence>MIERASGGGGVARVEGTCGSCRRGKMKAAPKLLHFLSWRALAALPAPPTPPPPQHLVTPPAASTPPPPSRSPRHQPLLYGPVTLQPTSASATSPRYFRNRIAPPPPTPASAPAPNDPRNPAVPQPTSASAPPPRYFRNPTAPPPPTPASAPPAIYHRIRAAPLPPTLASAPPTPPSKLYRATGAGIDRRAKYPVSHASNFVCATAPGQTHRRLPCMGPDLREPHRGNIFVALAGTHLRDAAHHAVAILTVLLHLHGRRSG</sequence>
<proteinExistence type="predicted"/>
<dbReference type="AlphaFoldDB" id="A0A2T8KJ30"/>
<evidence type="ECO:0000256" key="1">
    <source>
        <dbReference type="SAM" id="MobiDB-lite"/>
    </source>
</evidence>
<evidence type="ECO:0000313" key="2">
    <source>
        <dbReference type="EMBL" id="PVH62142.1"/>
    </source>
</evidence>
<feature type="compositionally biased region" description="Polar residues" evidence="1">
    <location>
        <begin position="84"/>
        <end position="93"/>
    </location>
</feature>
<dbReference type="Proteomes" id="UP000243499">
    <property type="component" value="Chromosome 3"/>
</dbReference>